<reference evidence="5 6" key="1">
    <citation type="journal article" date="2013" name="Genome Biol.">
        <title>Genome of Acanthamoeba castellanii highlights extensive lateral gene transfer and early evolution of tyrosine kinase signaling.</title>
        <authorList>
            <person name="Clarke M."/>
            <person name="Lohan A.J."/>
            <person name="Liu B."/>
            <person name="Lagkouvardos I."/>
            <person name="Roy S."/>
            <person name="Zafar N."/>
            <person name="Bertelli C."/>
            <person name="Schilde C."/>
            <person name="Kianianmomeni A."/>
            <person name="Burglin T.R."/>
            <person name="Frech C."/>
            <person name="Turcotte B."/>
            <person name="Kopec K.O."/>
            <person name="Synnott J.M."/>
            <person name="Choo C."/>
            <person name="Paponov I."/>
            <person name="Finkler A."/>
            <person name="Soon Heng Tan C."/>
            <person name="Hutchins A.P."/>
            <person name="Weinmeier T."/>
            <person name="Rattei T."/>
            <person name="Chu J.S."/>
            <person name="Gimenez G."/>
            <person name="Irimia M."/>
            <person name="Rigden D.J."/>
            <person name="Fitzpatrick D.A."/>
            <person name="Lorenzo-Morales J."/>
            <person name="Bateman A."/>
            <person name="Chiu C.H."/>
            <person name="Tang P."/>
            <person name="Hegemann P."/>
            <person name="Fromm H."/>
            <person name="Raoult D."/>
            <person name="Greub G."/>
            <person name="Miranda-Saavedra D."/>
            <person name="Chen N."/>
            <person name="Nash P."/>
            <person name="Ginger M.L."/>
            <person name="Horn M."/>
            <person name="Schaap P."/>
            <person name="Caler L."/>
            <person name="Loftus B."/>
        </authorList>
    </citation>
    <scope>NUCLEOTIDE SEQUENCE [LARGE SCALE GENOMIC DNA]</scope>
    <source>
        <strain evidence="5 6">Neff</strain>
    </source>
</reference>
<dbReference type="Gene3D" id="1.25.40.10">
    <property type="entry name" value="Tetratricopeptide repeat domain"/>
    <property type="match status" value="2"/>
</dbReference>
<dbReference type="EMBL" id="KB007908">
    <property type="protein sequence ID" value="ELR20955.1"/>
    <property type="molecule type" value="Genomic_DNA"/>
</dbReference>
<evidence type="ECO:0000313" key="5">
    <source>
        <dbReference type="EMBL" id="ELR20955.1"/>
    </source>
</evidence>
<name>L8H738_ACACF</name>
<dbReference type="InterPro" id="IPR019734">
    <property type="entry name" value="TPR_rpt"/>
</dbReference>
<feature type="repeat" description="TPR" evidence="3">
    <location>
        <begin position="243"/>
        <end position="276"/>
    </location>
</feature>
<dbReference type="OrthoDB" id="626167at2759"/>
<dbReference type="GeneID" id="14921828"/>
<accession>L8H738</accession>
<keyword evidence="1" id="KW-0677">Repeat</keyword>
<evidence type="ECO:0000256" key="3">
    <source>
        <dbReference type="PROSITE-ProRule" id="PRU00339"/>
    </source>
</evidence>
<dbReference type="Proteomes" id="UP000011083">
    <property type="component" value="Unassembled WGS sequence"/>
</dbReference>
<evidence type="ECO:0000256" key="1">
    <source>
        <dbReference type="ARBA" id="ARBA00022737"/>
    </source>
</evidence>
<dbReference type="PANTHER" id="PTHR45641:SF19">
    <property type="entry name" value="NEPHROCYSTIN-3"/>
    <property type="match status" value="1"/>
</dbReference>
<keyword evidence="6" id="KW-1185">Reference proteome</keyword>
<feature type="region of interest" description="Disordered" evidence="4">
    <location>
        <begin position="54"/>
        <end position="88"/>
    </location>
</feature>
<dbReference type="Pfam" id="PF13424">
    <property type="entry name" value="TPR_12"/>
    <property type="match status" value="2"/>
</dbReference>
<protein>
    <submittedName>
        <fullName evidence="5">Tetratricopeptide repeat domain containing protein</fullName>
    </submittedName>
</protein>
<dbReference type="PANTHER" id="PTHR45641">
    <property type="entry name" value="TETRATRICOPEPTIDE REPEAT PROTEIN (AFU_ORTHOLOGUE AFUA_6G03870)"/>
    <property type="match status" value="1"/>
</dbReference>
<keyword evidence="2 3" id="KW-0802">TPR repeat</keyword>
<dbReference type="STRING" id="1257118.L8H738"/>
<evidence type="ECO:0000256" key="2">
    <source>
        <dbReference type="ARBA" id="ARBA00022803"/>
    </source>
</evidence>
<evidence type="ECO:0000313" key="6">
    <source>
        <dbReference type="Proteomes" id="UP000011083"/>
    </source>
</evidence>
<evidence type="ECO:0000256" key="4">
    <source>
        <dbReference type="SAM" id="MobiDB-lite"/>
    </source>
</evidence>
<proteinExistence type="predicted"/>
<dbReference type="SMART" id="SM00028">
    <property type="entry name" value="TPR"/>
    <property type="match status" value="3"/>
</dbReference>
<sequence length="377" mass="41456">MKRLTPRDLPRSCWRNSAAVPLVAAARGQATALRCQLPRASAWDCVRSSRRVASSSAGIRPKNSHQRRHYAAGSSAGQPDASQGVADAAPLSPAAKASLENASKLMEKASVKFEAEDYAGALTLYHDVLKLREGALGAAHPDVGEAYHLVGETLWTLGKYKEAEAALNRSLAIMRNHLGPKHKAVGSILKNIAECRQAYLNDDETKIAPAKRAKVLEQTLPLMVEATEIAQAHATGAEDDDYLDAVYALGEVYIQLERYAEALPCFEKTLPSFLKNAASDSMDTLLCWRNMSACYRALGDVKKWEEAEAKVAEIENHWKNETGSEMHDLASMRETMMAMGLEKELSQFDDTYQELLTDEDKAKLKRKPTDKQPAKPS</sequence>
<gene>
    <name evidence="5" type="ORF">ACA1_279370</name>
</gene>
<dbReference type="PROSITE" id="PS50005">
    <property type="entry name" value="TPR"/>
    <property type="match status" value="1"/>
</dbReference>
<organism evidence="5 6">
    <name type="scientific">Acanthamoeba castellanii (strain ATCC 30010 / Neff)</name>
    <dbReference type="NCBI Taxonomy" id="1257118"/>
    <lineage>
        <taxon>Eukaryota</taxon>
        <taxon>Amoebozoa</taxon>
        <taxon>Discosea</taxon>
        <taxon>Longamoebia</taxon>
        <taxon>Centramoebida</taxon>
        <taxon>Acanthamoebidae</taxon>
        <taxon>Acanthamoeba</taxon>
    </lineage>
</organism>
<dbReference type="VEuPathDB" id="AmoebaDB:ACA1_279370"/>
<dbReference type="KEGG" id="acan:ACA1_279370"/>
<dbReference type="SUPFAM" id="SSF48452">
    <property type="entry name" value="TPR-like"/>
    <property type="match status" value="1"/>
</dbReference>
<dbReference type="InterPro" id="IPR011990">
    <property type="entry name" value="TPR-like_helical_dom_sf"/>
</dbReference>
<dbReference type="AlphaFoldDB" id="L8H738"/>
<dbReference type="RefSeq" id="XP_004344698.1">
    <property type="nucleotide sequence ID" value="XM_004344648.1"/>
</dbReference>